<feature type="compositionally biased region" description="Pro residues" evidence="1">
    <location>
        <begin position="577"/>
        <end position="596"/>
    </location>
</feature>
<feature type="compositionally biased region" description="Low complexity" evidence="1">
    <location>
        <begin position="523"/>
        <end position="576"/>
    </location>
</feature>
<feature type="compositionally biased region" description="Polar residues" evidence="1">
    <location>
        <begin position="461"/>
        <end position="475"/>
    </location>
</feature>
<protein>
    <submittedName>
        <fullName evidence="2">Uncharacterized protein</fullName>
    </submittedName>
</protein>
<sequence>MPMGTAAAVCKDCLSKNLGIDLETGMAICRCGMKQELPKQTPRQQASRPEPPKKRVTPTKQGRAQKWLNEIAKRLGGLPSFVVKDSVRMYQNSLNDTDRKNCTDLGLALAALDRAMLSFSLGKPKQTLCKEAGPKVNIPLLDLCAQVVNRQNPKAKPCAAVPLMERFVTALCDELKLKGQWTKAAVAVAATAETLGVGRDATVPALAAALVQLVVDRQPPKDKIEPSTIATAAGVADEDLLRCHTEDLLPHMDELLQASQDAILPSPASVSLSAPAPPTPPIASPKVKTAGRGLRRKQPMRPRSKEGACTSPAPAAASAASGKAGTSQSPAAARVSVKPAPAPAAAAAPTLLCKHCGTDFTDDSDAAAVPTGTPRCERELCDDCLADQCRQCGRVDPIAVNEDLWCFGCMRETLLRHRLRLGALKGFTPAPLMPPPPVPLTAMAHAHAATPNAVPAPSCTPCAQPSQPSQHTQPAQPEKPAQPTLLPRPAQASQPSQASQVTQALQFPPPTQPTHAPQPGPSVAPSSFSPRVAASPRRSPRSATSPVSAATPAPPAESSTAPPAPTAPAAAPAPATAAPPAPLQPAAMPMPPPPARTPSGPGSGAQGAAHEGLQGSAQSAASPARRTSPRFSPLLPHHAPAPALSGSEHLFVLTPSMGGPPAASPSHLSPTSAPSPQLAAAATAATAAASAPSCAYPPSPSSADWERPLSAEDLYHLVLSPCQSPLHAPPYPMASPSAPESPRQCMQPRPVLGMPPESPYAQRGPSPRPAAGEQRALAEWAVASSRHVPSPAHGCSSWPSPMHLRAPSPMHSNEALLRRSPRLGGASPKPPHAAGPMRSPSVHAHGACGAHNAQSAQAQPSNASMPPPMLPPRPSTDPRSSPAWPGNYGADPRSSPAWIGHVTSYGSHRPSTAERPATDPRQTDLPFVLRQSPRNRPGSSPYIGGAPASPRHSVGLMLPPPPRQPDKIFTDEDMQDMLEPRDTTVLEQQYGSYLESDEAAGARCGAPPPHAAGLGRVFVHEPLTYARRAWLRLRLFHFSPCNSVQD</sequence>
<organism evidence="2">
    <name type="scientific">Chrysotila carterae</name>
    <name type="common">Marine alga</name>
    <name type="synonym">Syracosphaera carterae</name>
    <dbReference type="NCBI Taxonomy" id="13221"/>
    <lineage>
        <taxon>Eukaryota</taxon>
        <taxon>Haptista</taxon>
        <taxon>Haptophyta</taxon>
        <taxon>Prymnesiophyceae</taxon>
        <taxon>Isochrysidales</taxon>
        <taxon>Isochrysidaceae</taxon>
        <taxon>Chrysotila</taxon>
    </lineage>
</organism>
<feature type="compositionally biased region" description="Basic residues" evidence="1">
    <location>
        <begin position="293"/>
        <end position="302"/>
    </location>
</feature>
<proteinExistence type="predicted"/>
<feature type="region of interest" description="Disordered" evidence="1">
    <location>
        <begin position="449"/>
        <end position="707"/>
    </location>
</feature>
<evidence type="ECO:0000313" key="2">
    <source>
        <dbReference type="EMBL" id="CAE0767808.1"/>
    </source>
</evidence>
<dbReference type="AlphaFoldDB" id="A0A7S4BJ94"/>
<reference evidence="2" key="1">
    <citation type="submission" date="2021-01" db="EMBL/GenBank/DDBJ databases">
        <authorList>
            <person name="Corre E."/>
            <person name="Pelletier E."/>
            <person name="Niang G."/>
            <person name="Scheremetjew M."/>
            <person name="Finn R."/>
            <person name="Kale V."/>
            <person name="Holt S."/>
            <person name="Cochrane G."/>
            <person name="Meng A."/>
            <person name="Brown T."/>
            <person name="Cohen L."/>
        </authorList>
    </citation>
    <scope>NUCLEOTIDE SEQUENCE</scope>
    <source>
        <strain evidence="2">CCMP645</strain>
    </source>
</reference>
<accession>A0A7S4BJ94</accession>
<dbReference type="PRINTS" id="PR01217">
    <property type="entry name" value="PRICHEXTENSN"/>
</dbReference>
<dbReference type="EMBL" id="HBIZ01032038">
    <property type="protein sequence ID" value="CAE0767808.1"/>
    <property type="molecule type" value="Transcribed_RNA"/>
</dbReference>
<feature type="region of interest" description="Disordered" evidence="1">
    <location>
        <begin position="37"/>
        <end position="62"/>
    </location>
</feature>
<feature type="compositionally biased region" description="Low complexity" evidence="1">
    <location>
        <begin position="655"/>
        <end position="694"/>
    </location>
</feature>
<feature type="compositionally biased region" description="Low complexity" evidence="1">
    <location>
        <begin position="308"/>
        <end position="336"/>
    </location>
</feature>
<evidence type="ECO:0000256" key="1">
    <source>
        <dbReference type="SAM" id="MobiDB-lite"/>
    </source>
</evidence>
<gene>
    <name evidence="2" type="ORF">PCAR00345_LOCUS20420</name>
</gene>
<feature type="region of interest" description="Disordered" evidence="1">
    <location>
        <begin position="726"/>
        <end position="967"/>
    </location>
</feature>
<feature type="compositionally biased region" description="Pro residues" evidence="1">
    <location>
        <begin position="865"/>
        <end position="875"/>
    </location>
</feature>
<name>A0A7S4BJ94_CHRCT</name>
<feature type="compositionally biased region" description="Low complexity" evidence="1">
    <location>
        <begin position="852"/>
        <end position="864"/>
    </location>
</feature>
<feature type="compositionally biased region" description="Low complexity" evidence="1">
    <location>
        <begin position="487"/>
        <end position="500"/>
    </location>
</feature>
<feature type="compositionally biased region" description="Pro residues" evidence="1">
    <location>
        <begin position="507"/>
        <end position="522"/>
    </location>
</feature>
<feature type="compositionally biased region" description="Low complexity" evidence="1">
    <location>
        <begin position="633"/>
        <end position="644"/>
    </location>
</feature>
<feature type="region of interest" description="Disordered" evidence="1">
    <location>
        <begin position="267"/>
        <end position="336"/>
    </location>
</feature>